<reference evidence="7" key="1">
    <citation type="journal article" date="2020" name="mSystems">
        <title>Genome- and Community-Level Interaction Insights into Carbon Utilization and Element Cycling Functions of Hydrothermarchaeota in Hydrothermal Sediment.</title>
        <authorList>
            <person name="Zhou Z."/>
            <person name="Liu Y."/>
            <person name="Xu W."/>
            <person name="Pan J."/>
            <person name="Luo Z.H."/>
            <person name="Li M."/>
        </authorList>
    </citation>
    <scope>NUCLEOTIDE SEQUENCE [LARGE SCALE GENOMIC DNA]</scope>
    <source>
        <strain evidence="7">SpSt-1224</strain>
    </source>
</reference>
<dbReference type="AlphaFoldDB" id="A0A7C2XB05"/>
<evidence type="ECO:0000256" key="3">
    <source>
        <dbReference type="ARBA" id="ARBA00022764"/>
    </source>
</evidence>
<feature type="chain" id="PRO_5028019713" evidence="5">
    <location>
        <begin position="21"/>
        <end position="192"/>
    </location>
</feature>
<feature type="domain" description="Organic solvent tolerance-like N-terminal" evidence="6">
    <location>
        <begin position="29"/>
        <end position="144"/>
    </location>
</feature>
<organism evidence="7">
    <name type="scientific">Desulfurivibrio alkaliphilus</name>
    <dbReference type="NCBI Taxonomy" id="427923"/>
    <lineage>
        <taxon>Bacteria</taxon>
        <taxon>Pseudomonadati</taxon>
        <taxon>Thermodesulfobacteriota</taxon>
        <taxon>Desulfobulbia</taxon>
        <taxon>Desulfobulbales</taxon>
        <taxon>Desulfobulbaceae</taxon>
        <taxon>Desulfurivibrio</taxon>
    </lineage>
</organism>
<dbReference type="GO" id="GO:0017089">
    <property type="term" value="F:glycolipid transfer activity"/>
    <property type="evidence" value="ECO:0007669"/>
    <property type="project" value="TreeGrafter"/>
</dbReference>
<evidence type="ECO:0000313" key="7">
    <source>
        <dbReference type="EMBL" id="HET98715.1"/>
    </source>
</evidence>
<dbReference type="Pfam" id="PF03968">
    <property type="entry name" value="LptD_N"/>
    <property type="match status" value="1"/>
</dbReference>
<dbReference type="Gene3D" id="2.60.450.10">
    <property type="entry name" value="Lipopolysaccharide (LPS) transport protein A like domain"/>
    <property type="match status" value="1"/>
</dbReference>
<proteinExistence type="predicted"/>
<sequence>MTRYVFLLILGLTLLPGATARSEQGVAVQIESDRMESVGGENAVLFSGQVVARKGDLVIHADDMTLHYLGSEERAQLPAGDERHLQKLFAVGNVKVETPEWVGTGGRLDYFEGERKVRLTGDARIWQGSNLVTGESVTIYLEEGRSIVERSDRPGERVRAFFYSDDPPRENGAGAEAAPSRPDSAPENPANE</sequence>
<feature type="signal peptide" evidence="5">
    <location>
        <begin position="1"/>
        <end position="20"/>
    </location>
</feature>
<keyword evidence="3" id="KW-0574">Periplasm</keyword>
<name>A0A7C2XB05_9BACT</name>
<dbReference type="InterPro" id="IPR014340">
    <property type="entry name" value="LptA"/>
</dbReference>
<comment type="caution">
    <text evidence="7">The sequence shown here is derived from an EMBL/GenBank/DDBJ whole genome shotgun (WGS) entry which is preliminary data.</text>
</comment>
<protein>
    <submittedName>
        <fullName evidence="7">Lipopolysaccharide transport periplasmic protein LptA</fullName>
    </submittedName>
</protein>
<dbReference type="InterPro" id="IPR005653">
    <property type="entry name" value="OstA-like_N"/>
</dbReference>
<feature type="region of interest" description="Disordered" evidence="4">
    <location>
        <begin position="162"/>
        <end position="192"/>
    </location>
</feature>
<dbReference type="GO" id="GO:0009279">
    <property type="term" value="C:cell outer membrane"/>
    <property type="evidence" value="ECO:0007669"/>
    <property type="project" value="TreeGrafter"/>
</dbReference>
<dbReference type="PANTHER" id="PTHR36504:SF1">
    <property type="entry name" value="LIPOPOLYSACCHARIDE EXPORT SYSTEM PROTEIN LPTA"/>
    <property type="match status" value="1"/>
</dbReference>
<accession>A0A7C2XB05</accession>
<keyword evidence="1" id="KW-0813">Transport</keyword>
<dbReference type="NCBIfam" id="TIGR03002">
    <property type="entry name" value="outer_YhbN_LptA"/>
    <property type="match status" value="1"/>
</dbReference>
<dbReference type="InterPro" id="IPR052037">
    <property type="entry name" value="LPS_export_LptA"/>
</dbReference>
<gene>
    <name evidence="7" type="primary">lptA</name>
    <name evidence="7" type="ORF">ENN98_08575</name>
</gene>
<dbReference type="GO" id="GO:0030288">
    <property type="term" value="C:outer membrane-bounded periplasmic space"/>
    <property type="evidence" value="ECO:0007669"/>
    <property type="project" value="TreeGrafter"/>
</dbReference>
<keyword evidence="2 5" id="KW-0732">Signal</keyword>
<dbReference type="GO" id="GO:0015920">
    <property type="term" value="P:lipopolysaccharide transport"/>
    <property type="evidence" value="ECO:0007669"/>
    <property type="project" value="InterPro"/>
</dbReference>
<dbReference type="GO" id="GO:0001530">
    <property type="term" value="F:lipopolysaccharide binding"/>
    <property type="evidence" value="ECO:0007669"/>
    <property type="project" value="InterPro"/>
</dbReference>
<dbReference type="PANTHER" id="PTHR36504">
    <property type="entry name" value="LIPOPOLYSACCHARIDE EXPORT SYSTEM PROTEIN LPTA"/>
    <property type="match status" value="1"/>
</dbReference>
<evidence type="ECO:0000256" key="4">
    <source>
        <dbReference type="SAM" id="MobiDB-lite"/>
    </source>
</evidence>
<evidence type="ECO:0000256" key="2">
    <source>
        <dbReference type="ARBA" id="ARBA00022729"/>
    </source>
</evidence>
<evidence type="ECO:0000256" key="5">
    <source>
        <dbReference type="SAM" id="SignalP"/>
    </source>
</evidence>
<evidence type="ECO:0000256" key="1">
    <source>
        <dbReference type="ARBA" id="ARBA00022448"/>
    </source>
</evidence>
<dbReference type="EMBL" id="DSDS01000192">
    <property type="protein sequence ID" value="HET98715.1"/>
    <property type="molecule type" value="Genomic_DNA"/>
</dbReference>
<dbReference type="Proteomes" id="UP000885986">
    <property type="component" value="Unassembled WGS sequence"/>
</dbReference>
<evidence type="ECO:0000259" key="6">
    <source>
        <dbReference type="Pfam" id="PF03968"/>
    </source>
</evidence>